<keyword evidence="6" id="KW-1185">Reference proteome</keyword>
<keyword evidence="5" id="KW-0418">Kinase</keyword>
<dbReference type="Pfam" id="PF01656">
    <property type="entry name" value="CbiA"/>
    <property type="match status" value="1"/>
</dbReference>
<dbReference type="InterPro" id="IPR005702">
    <property type="entry name" value="Wzc-like_C"/>
</dbReference>
<comment type="caution">
    <text evidence="5">The sequence shown here is derived from an EMBL/GenBank/DDBJ whole genome shotgun (WGS) entry which is preliminary data.</text>
</comment>
<evidence type="ECO:0000313" key="6">
    <source>
        <dbReference type="Proteomes" id="UP001166293"/>
    </source>
</evidence>
<reference evidence="5" key="1">
    <citation type="submission" date="2021-06" db="EMBL/GenBank/DDBJ databases">
        <title>Thalassococcus sp. CAU 1522 isolated from sea sand, Republic of Korea.</title>
        <authorList>
            <person name="Kim W."/>
        </authorList>
    </citation>
    <scope>NUCLEOTIDE SEQUENCE</scope>
    <source>
        <strain evidence="5">CAU 1522</strain>
    </source>
</reference>
<dbReference type="PANTHER" id="PTHR32309">
    <property type="entry name" value="TYROSINE-PROTEIN KINASE"/>
    <property type="match status" value="1"/>
</dbReference>
<feature type="domain" description="CobQ/CobB/MinD/ParA nucleotide binding" evidence="4">
    <location>
        <begin position="183"/>
        <end position="363"/>
    </location>
</feature>
<evidence type="ECO:0000313" key="5">
    <source>
        <dbReference type="EMBL" id="MBV2359549.1"/>
    </source>
</evidence>
<dbReference type="CDD" id="cd05387">
    <property type="entry name" value="BY-kinase"/>
    <property type="match status" value="1"/>
</dbReference>
<evidence type="ECO:0000259" key="4">
    <source>
        <dbReference type="Pfam" id="PF01656"/>
    </source>
</evidence>
<keyword evidence="1" id="KW-0547">Nucleotide-binding</keyword>
<keyword evidence="2" id="KW-0067">ATP-binding</keyword>
<protein>
    <submittedName>
        <fullName evidence="5">CpsD/CapB family tyrosine-protein kinase</fullName>
    </submittedName>
</protein>
<sequence>MANRPKFRRRKRVSEPDPAAFEDKTNPAPSREGRTDRAAGQVGKTVDREAKADAEAKRRAAAARKAEIETRQQEAAEAARHEAERLEAQAGDVAKISAAKRSDAAHSRKRAATPPPLTLTDPIDLTNGPDAQWRGLKSFTVRERHLELNRIITASRHNPAHAAFDVLRTRLLQALSDRGWKRVAITSPTQDCGKTFTAANLAISLSRQENCRTLLLDFDLRRPSLHSVMGFANPGSIGDMLRGATHPGDHLVRMGKNTIHAGRNIAFGFNDTTEPYAAELLQDPRTRQTLAAIERDMAPDVMLFDLPPALLYDDVIAFRPMFDGVLLVVGGGMSTDKEIKQVEHRLGEDTPLLGMVLNKAEGSSVKKYNY</sequence>
<dbReference type="Proteomes" id="UP001166293">
    <property type="component" value="Unassembled WGS sequence"/>
</dbReference>
<feature type="compositionally biased region" description="Basic and acidic residues" evidence="3">
    <location>
        <begin position="21"/>
        <end position="37"/>
    </location>
</feature>
<gene>
    <name evidence="5" type="ORF">KUH32_07175</name>
</gene>
<dbReference type="PANTHER" id="PTHR32309:SF31">
    <property type="entry name" value="CAPSULAR EXOPOLYSACCHARIDE FAMILY"/>
    <property type="match status" value="1"/>
</dbReference>
<accession>A0ABS6N6B1</accession>
<evidence type="ECO:0000256" key="3">
    <source>
        <dbReference type="SAM" id="MobiDB-lite"/>
    </source>
</evidence>
<dbReference type="InterPro" id="IPR002586">
    <property type="entry name" value="CobQ/CobB/MinD/ParA_Nub-bd_dom"/>
</dbReference>
<feature type="compositionally biased region" description="Basic residues" evidence="3">
    <location>
        <begin position="1"/>
        <end position="12"/>
    </location>
</feature>
<keyword evidence="5" id="KW-0808">Transferase</keyword>
<organism evidence="5 6">
    <name type="scientific">Thalassococcus arenae</name>
    <dbReference type="NCBI Taxonomy" id="2851652"/>
    <lineage>
        <taxon>Bacteria</taxon>
        <taxon>Pseudomonadati</taxon>
        <taxon>Pseudomonadota</taxon>
        <taxon>Alphaproteobacteria</taxon>
        <taxon>Rhodobacterales</taxon>
        <taxon>Roseobacteraceae</taxon>
        <taxon>Thalassococcus</taxon>
    </lineage>
</organism>
<feature type="region of interest" description="Disordered" evidence="3">
    <location>
        <begin position="1"/>
        <end position="126"/>
    </location>
</feature>
<proteinExistence type="predicted"/>
<evidence type="ECO:0000256" key="1">
    <source>
        <dbReference type="ARBA" id="ARBA00022741"/>
    </source>
</evidence>
<evidence type="ECO:0000256" key="2">
    <source>
        <dbReference type="ARBA" id="ARBA00022840"/>
    </source>
</evidence>
<dbReference type="EMBL" id="JAHRWL010000001">
    <property type="protein sequence ID" value="MBV2359549.1"/>
    <property type="molecule type" value="Genomic_DNA"/>
</dbReference>
<dbReference type="GO" id="GO:0016301">
    <property type="term" value="F:kinase activity"/>
    <property type="evidence" value="ECO:0007669"/>
    <property type="project" value="UniProtKB-KW"/>
</dbReference>
<dbReference type="InterPro" id="IPR050445">
    <property type="entry name" value="Bact_polysacc_biosynth/exp"/>
</dbReference>
<name>A0ABS6N6B1_9RHOB</name>
<feature type="compositionally biased region" description="Basic and acidic residues" evidence="3">
    <location>
        <begin position="45"/>
        <end position="87"/>
    </location>
</feature>